<reference evidence="2 3" key="1">
    <citation type="submission" date="2023-02" db="EMBL/GenBank/DDBJ databases">
        <title>LHISI_Scaffold_Assembly.</title>
        <authorList>
            <person name="Stuart O.P."/>
            <person name="Cleave R."/>
            <person name="Magrath M.J.L."/>
            <person name="Mikheyev A.S."/>
        </authorList>
    </citation>
    <scope>NUCLEOTIDE SEQUENCE [LARGE SCALE GENOMIC DNA]</scope>
    <source>
        <strain evidence="2">Daus_M_001</strain>
        <tissue evidence="2">Leg muscle</tissue>
    </source>
</reference>
<gene>
    <name evidence="2" type="ORF">PR048_001568</name>
</gene>
<feature type="non-terminal residue" evidence="2">
    <location>
        <position position="716"/>
    </location>
</feature>
<comment type="caution">
    <text evidence="2">The sequence shown here is derived from an EMBL/GenBank/DDBJ whole genome shotgun (WGS) entry which is preliminary data.</text>
</comment>
<feature type="compositionally biased region" description="Polar residues" evidence="1">
    <location>
        <begin position="642"/>
        <end position="656"/>
    </location>
</feature>
<dbReference type="EMBL" id="JARBHB010000001">
    <property type="protein sequence ID" value="KAJ8896225.1"/>
    <property type="molecule type" value="Genomic_DNA"/>
</dbReference>
<accession>A0ABQ9IHQ2</accession>
<sequence>MQGEMIEYMEMKTKMAASNNMEAGNKMVLQYGDQTQDATPIWRQETIWQPGTGWWLMTLDVKVHGSGAPEPQACSRTYQILLLQIKMDPSSELGSLDLGSGKMLAQPGISVHRSHIISGSTYLAARRETSDETAINQAWRVPREWGGDDGDTSRTTMAGPRKCDVIVTPTAVLVGKCSPSSCALSATKPDERHLQELIGERSSAMLLARVAAVRNARHHFTSVFLCTLRQGNAVNLLVSHQGELGSILVPDDAVGRRVFSRISRFPLPCIPEPFHTHLNPPTSALKTSVLRAAQISSPIRNKSETAAYTANSSRTRQQYGGTDRGVQEVTHFESPLPHADPLIAPSPSGREETTTLEDEQEYSSKPLVGTTWHLENILNHNQRHYKKTRSQGAPALGCSRGKIKLSVSVTCRGGDRVLSPGCGDAALFVRGPLIRTGARSTAIGQNQTSTRPRVAWRARHVSAHTWPSRAVRVPWNWNAEIAMLCPFLWGRGGVVVRLLASRVGEQGSIPGHIAPRFSHVGVVSDDAAGRRGFFFRVSPVSSALAFQRCSIITSLRPHRLSRPRWLRFRRRDLAPDWLMKNSRRCRGCFVGLSAPSQKNGFTGQRHVGTPFAEQRQVTQGSPANGVPFAVRSSQSDKKKNLSSEPRSANQGMGTPTTKEPPFRLCVFAYSVTSWTDYRNNLFWSVRFRMFPCSLRDGLEPHFAGSRCRVVVNFEWQ</sequence>
<evidence type="ECO:0000256" key="1">
    <source>
        <dbReference type="SAM" id="MobiDB-lite"/>
    </source>
</evidence>
<proteinExistence type="predicted"/>
<feature type="region of interest" description="Disordered" evidence="1">
    <location>
        <begin position="301"/>
        <end position="320"/>
    </location>
</feature>
<evidence type="ECO:0000313" key="3">
    <source>
        <dbReference type="Proteomes" id="UP001159363"/>
    </source>
</evidence>
<feature type="region of interest" description="Disordered" evidence="1">
    <location>
        <begin position="334"/>
        <end position="363"/>
    </location>
</feature>
<keyword evidence="3" id="KW-1185">Reference proteome</keyword>
<name>A0ABQ9IHQ2_9NEOP</name>
<dbReference type="Proteomes" id="UP001159363">
    <property type="component" value="Chromosome 1"/>
</dbReference>
<protein>
    <submittedName>
        <fullName evidence="2">Uncharacterized protein</fullName>
    </submittedName>
</protein>
<evidence type="ECO:0000313" key="2">
    <source>
        <dbReference type="EMBL" id="KAJ8896225.1"/>
    </source>
</evidence>
<organism evidence="2 3">
    <name type="scientific">Dryococelus australis</name>
    <dbReference type="NCBI Taxonomy" id="614101"/>
    <lineage>
        <taxon>Eukaryota</taxon>
        <taxon>Metazoa</taxon>
        <taxon>Ecdysozoa</taxon>
        <taxon>Arthropoda</taxon>
        <taxon>Hexapoda</taxon>
        <taxon>Insecta</taxon>
        <taxon>Pterygota</taxon>
        <taxon>Neoptera</taxon>
        <taxon>Polyneoptera</taxon>
        <taxon>Phasmatodea</taxon>
        <taxon>Verophasmatodea</taxon>
        <taxon>Anareolatae</taxon>
        <taxon>Phasmatidae</taxon>
        <taxon>Eurycanthinae</taxon>
        <taxon>Dryococelus</taxon>
    </lineage>
</organism>
<feature type="region of interest" description="Disordered" evidence="1">
    <location>
        <begin position="615"/>
        <end position="656"/>
    </location>
</feature>